<evidence type="ECO:0000256" key="4">
    <source>
        <dbReference type="ARBA" id="ARBA00022822"/>
    </source>
</evidence>
<reference evidence="10 11" key="1">
    <citation type="submission" date="2020-08" db="EMBL/GenBank/DDBJ databases">
        <title>Sequencing the genomes of 1000 actinobacteria strains.</title>
        <authorList>
            <person name="Klenk H.-P."/>
        </authorList>
    </citation>
    <scope>NUCLEOTIDE SEQUENCE [LARGE SCALE GENOMIC DNA]</scope>
    <source>
        <strain evidence="10 11">DSM 41654</strain>
    </source>
</reference>
<evidence type="ECO:0000256" key="7">
    <source>
        <dbReference type="ARBA" id="ARBA00049047"/>
    </source>
</evidence>
<comment type="similarity">
    <text evidence="8 9">Belongs to the TrpA family.</text>
</comment>
<accession>A0A7W7QWU9</accession>
<dbReference type="GO" id="GO:0005829">
    <property type="term" value="C:cytosol"/>
    <property type="evidence" value="ECO:0007669"/>
    <property type="project" value="TreeGrafter"/>
</dbReference>
<evidence type="ECO:0000256" key="3">
    <source>
        <dbReference type="ARBA" id="ARBA00022605"/>
    </source>
</evidence>
<name>A0A7W7QWU9_KITKI</name>
<keyword evidence="11" id="KW-1185">Reference proteome</keyword>
<dbReference type="HAMAP" id="MF_00131">
    <property type="entry name" value="Trp_synth_alpha"/>
    <property type="match status" value="1"/>
</dbReference>
<evidence type="ECO:0000256" key="1">
    <source>
        <dbReference type="ARBA" id="ARBA00004733"/>
    </source>
</evidence>
<dbReference type="Proteomes" id="UP000540506">
    <property type="component" value="Unassembled WGS sequence"/>
</dbReference>
<keyword evidence="5 8" id="KW-0057">Aromatic amino acid biosynthesis</keyword>
<comment type="catalytic activity">
    <reaction evidence="7 8">
        <text>(1S,2R)-1-C-(indol-3-yl)glycerol 3-phosphate + L-serine = D-glyceraldehyde 3-phosphate + L-tryptophan + H2O</text>
        <dbReference type="Rhea" id="RHEA:10532"/>
        <dbReference type="ChEBI" id="CHEBI:15377"/>
        <dbReference type="ChEBI" id="CHEBI:33384"/>
        <dbReference type="ChEBI" id="CHEBI:57912"/>
        <dbReference type="ChEBI" id="CHEBI:58866"/>
        <dbReference type="ChEBI" id="CHEBI:59776"/>
        <dbReference type="EC" id="4.2.1.20"/>
    </reaction>
</comment>
<feature type="active site" description="Proton acceptor" evidence="8">
    <location>
        <position position="56"/>
    </location>
</feature>
<dbReference type="CDD" id="cd04724">
    <property type="entry name" value="Tryptophan_synthase_alpha"/>
    <property type="match status" value="1"/>
</dbReference>
<dbReference type="EMBL" id="JACHJV010000001">
    <property type="protein sequence ID" value="MBB4921200.1"/>
    <property type="molecule type" value="Genomic_DNA"/>
</dbReference>
<comment type="function">
    <text evidence="8">The alpha subunit is responsible for the aldol cleavage of indoleglycerol phosphate to indole and glyceraldehyde 3-phosphate.</text>
</comment>
<organism evidence="10 11">
    <name type="scientific">Kitasatospora kifunensis</name>
    <name type="common">Streptomyces kifunensis</name>
    <dbReference type="NCBI Taxonomy" id="58351"/>
    <lineage>
        <taxon>Bacteria</taxon>
        <taxon>Bacillati</taxon>
        <taxon>Actinomycetota</taxon>
        <taxon>Actinomycetes</taxon>
        <taxon>Kitasatosporales</taxon>
        <taxon>Streptomycetaceae</taxon>
        <taxon>Kitasatospora</taxon>
    </lineage>
</organism>
<dbReference type="RefSeq" id="WP_184933570.1">
    <property type="nucleotide sequence ID" value="NZ_JACHJV010000001.1"/>
</dbReference>
<dbReference type="InterPro" id="IPR013785">
    <property type="entry name" value="Aldolase_TIM"/>
</dbReference>
<protein>
    <recommendedName>
        <fullName evidence="8">Tryptophan synthase alpha chain</fullName>
        <ecNumber evidence="8">4.2.1.20</ecNumber>
    </recommendedName>
</protein>
<dbReference type="Gene3D" id="3.20.20.70">
    <property type="entry name" value="Aldolase class I"/>
    <property type="match status" value="1"/>
</dbReference>
<evidence type="ECO:0000256" key="9">
    <source>
        <dbReference type="RuleBase" id="RU003662"/>
    </source>
</evidence>
<proteinExistence type="inferred from homology"/>
<evidence type="ECO:0000256" key="2">
    <source>
        <dbReference type="ARBA" id="ARBA00011270"/>
    </source>
</evidence>
<gene>
    <name evidence="8" type="primary">trpA</name>
    <name evidence="10" type="ORF">FHR34_000193</name>
</gene>
<dbReference type="GO" id="GO:0004834">
    <property type="term" value="F:tryptophan synthase activity"/>
    <property type="evidence" value="ECO:0007669"/>
    <property type="project" value="UniProtKB-UniRule"/>
</dbReference>
<dbReference type="InterPro" id="IPR002028">
    <property type="entry name" value="Trp_synthase_suA"/>
</dbReference>
<dbReference type="AlphaFoldDB" id="A0A7W7QWU9"/>
<feature type="active site" description="Proton acceptor" evidence="8">
    <location>
        <position position="45"/>
    </location>
</feature>
<keyword evidence="3 8" id="KW-0028">Amino-acid biosynthesis</keyword>
<dbReference type="PANTHER" id="PTHR43406">
    <property type="entry name" value="TRYPTOPHAN SYNTHASE, ALPHA CHAIN"/>
    <property type="match status" value="1"/>
</dbReference>
<dbReference type="UniPathway" id="UPA00035">
    <property type="reaction ID" value="UER00044"/>
</dbReference>
<dbReference type="PANTHER" id="PTHR43406:SF1">
    <property type="entry name" value="TRYPTOPHAN SYNTHASE ALPHA CHAIN, CHLOROPLASTIC"/>
    <property type="match status" value="1"/>
</dbReference>
<dbReference type="Pfam" id="PF00290">
    <property type="entry name" value="Trp_syntA"/>
    <property type="match status" value="1"/>
</dbReference>
<evidence type="ECO:0000313" key="11">
    <source>
        <dbReference type="Proteomes" id="UP000540506"/>
    </source>
</evidence>
<evidence type="ECO:0000313" key="10">
    <source>
        <dbReference type="EMBL" id="MBB4921200.1"/>
    </source>
</evidence>
<dbReference type="EC" id="4.2.1.20" evidence="8"/>
<keyword evidence="6 8" id="KW-0456">Lyase</keyword>
<comment type="subunit">
    <text evidence="2 8">Tetramer of two alpha and two beta chains.</text>
</comment>
<comment type="pathway">
    <text evidence="1 8">Amino-acid biosynthesis; L-tryptophan biosynthesis; L-tryptophan from chorismate: step 5/5.</text>
</comment>
<evidence type="ECO:0000256" key="8">
    <source>
        <dbReference type="HAMAP-Rule" id="MF_00131"/>
    </source>
</evidence>
<sequence>MAEFFAGRSPADPGLALFLNAGDPGLALLAELVESLDEQRVDCLELAVPFPDSPTDGPVVRRSARRALAAGVDLEAVLGFLARVRPGLRHTRIALLADWHHSVRAMGLERFLHRAKEVGADATLLHGLPALARPRYLEAAERIGQPVVTTCYPHSAPEVLAQSARYASAYLYLVAHYGRSGSAAPPDRAALAPALAGLRELTSAPIAVGFGVRTAADVLAMGELGADAAIVGSALVAQVERCLTAAGDTCAGATSGGELIGELLGFVAGLRPGGGKQSVSEPVAERRIPC</sequence>
<dbReference type="SUPFAM" id="SSF51366">
    <property type="entry name" value="Ribulose-phoshate binding barrel"/>
    <property type="match status" value="1"/>
</dbReference>
<comment type="caution">
    <text evidence="10">The sequence shown here is derived from an EMBL/GenBank/DDBJ whole genome shotgun (WGS) entry which is preliminary data.</text>
</comment>
<dbReference type="NCBIfam" id="TIGR00262">
    <property type="entry name" value="trpA"/>
    <property type="match status" value="1"/>
</dbReference>
<evidence type="ECO:0000256" key="6">
    <source>
        <dbReference type="ARBA" id="ARBA00023239"/>
    </source>
</evidence>
<evidence type="ECO:0000256" key="5">
    <source>
        <dbReference type="ARBA" id="ARBA00023141"/>
    </source>
</evidence>
<keyword evidence="4 8" id="KW-0822">Tryptophan biosynthesis</keyword>
<dbReference type="InterPro" id="IPR011060">
    <property type="entry name" value="RibuloseP-bd_barrel"/>
</dbReference>